<evidence type="ECO:0000313" key="1">
    <source>
        <dbReference type="EMBL" id="KAI3695332.1"/>
    </source>
</evidence>
<gene>
    <name evidence="1" type="ORF">L1987_78327</name>
</gene>
<protein>
    <submittedName>
        <fullName evidence="1">Uncharacterized protein</fullName>
    </submittedName>
</protein>
<organism evidence="1 2">
    <name type="scientific">Smallanthus sonchifolius</name>
    <dbReference type="NCBI Taxonomy" id="185202"/>
    <lineage>
        <taxon>Eukaryota</taxon>
        <taxon>Viridiplantae</taxon>
        <taxon>Streptophyta</taxon>
        <taxon>Embryophyta</taxon>
        <taxon>Tracheophyta</taxon>
        <taxon>Spermatophyta</taxon>
        <taxon>Magnoliopsida</taxon>
        <taxon>eudicotyledons</taxon>
        <taxon>Gunneridae</taxon>
        <taxon>Pentapetalae</taxon>
        <taxon>asterids</taxon>
        <taxon>campanulids</taxon>
        <taxon>Asterales</taxon>
        <taxon>Asteraceae</taxon>
        <taxon>Asteroideae</taxon>
        <taxon>Heliantheae alliance</taxon>
        <taxon>Millerieae</taxon>
        <taxon>Smallanthus</taxon>
    </lineage>
</organism>
<reference evidence="2" key="1">
    <citation type="journal article" date="2022" name="Mol. Ecol. Resour.">
        <title>The genomes of chicory, endive, great burdock and yacon provide insights into Asteraceae palaeo-polyploidization history and plant inulin production.</title>
        <authorList>
            <person name="Fan W."/>
            <person name="Wang S."/>
            <person name="Wang H."/>
            <person name="Wang A."/>
            <person name="Jiang F."/>
            <person name="Liu H."/>
            <person name="Zhao H."/>
            <person name="Xu D."/>
            <person name="Zhang Y."/>
        </authorList>
    </citation>
    <scope>NUCLEOTIDE SEQUENCE [LARGE SCALE GENOMIC DNA]</scope>
    <source>
        <strain evidence="2">cv. Yunnan</strain>
    </source>
</reference>
<proteinExistence type="predicted"/>
<dbReference type="Proteomes" id="UP001056120">
    <property type="component" value="Linkage Group LG26"/>
</dbReference>
<evidence type="ECO:0000313" key="2">
    <source>
        <dbReference type="Proteomes" id="UP001056120"/>
    </source>
</evidence>
<sequence length="83" mass="9717">MYEMGVPIGSDSKASHMLMKLLRRKFSEDQELNNPERVQLEEHVKYRVTSWKEVVPSAEEKPSLEEDDDYEFGFDSFLVAPHI</sequence>
<accession>A0ACB8ZBF8</accession>
<name>A0ACB8ZBF8_9ASTR</name>
<reference evidence="1 2" key="2">
    <citation type="journal article" date="2022" name="Mol. Ecol. Resour.">
        <title>The genomes of chicory, endive, great burdock and yacon provide insights into Asteraceae paleo-polyploidization history and plant inulin production.</title>
        <authorList>
            <person name="Fan W."/>
            <person name="Wang S."/>
            <person name="Wang H."/>
            <person name="Wang A."/>
            <person name="Jiang F."/>
            <person name="Liu H."/>
            <person name="Zhao H."/>
            <person name="Xu D."/>
            <person name="Zhang Y."/>
        </authorList>
    </citation>
    <scope>NUCLEOTIDE SEQUENCE [LARGE SCALE GENOMIC DNA]</scope>
    <source>
        <strain evidence="2">cv. Yunnan</strain>
        <tissue evidence="1">Leaves</tissue>
    </source>
</reference>
<keyword evidence="2" id="KW-1185">Reference proteome</keyword>
<dbReference type="EMBL" id="CM042043">
    <property type="protein sequence ID" value="KAI3695332.1"/>
    <property type="molecule type" value="Genomic_DNA"/>
</dbReference>
<comment type="caution">
    <text evidence="1">The sequence shown here is derived from an EMBL/GenBank/DDBJ whole genome shotgun (WGS) entry which is preliminary data.</text>
</comment>